<gene>
    <name evidence="1" type="ORF">HHJ77_11430</name>
</gene>
<dbReference type="EMBL" id="JABCUS010000046">
    <property type="protein sequence ID" value="NMX04490.1"/>
    <property type="molecule type" value="Genomic_DNA"/>
</dbReference>
<name>A0A7Y0UVG5_9ACTO</name>
<evidence type="ECO:0000313" key="2">
    <source>
        <dbReference type="Proteomes" id="UP000575397"/>
    </source>
</evidence>
<comment type="caution">
    <text evidence="1">The sequence shown here is derived from an EMBL/GenBank/DDBJ whole genome shotgun (WGS) entry which is preliminary data.</text>
</comment>
<accession>A0A7Y0UVG5</accession>
<sequence length="82" mass="9004">MGYGCHGRVHEVLAGVAGLVGCGFVSGSRGAGRGLASIWMRAGFKPGAREKLNHVNCTNRKLNKPKTYQMACFRFWLSAEWF</sequence>
<protein>
    <submittedName>
        <fullName evidence="1">Uncharacterized protein</fullName>
    </submittedName>
</protein>
<dbReference type="Proteomes" id="UP000575397">
    <property type="component" value="Unassembled WGS sequence"/>
</dbReference>
<dbReference type="AlphaFoldDB" id="A0A7Y0UVG5"/>
<evidence type="ECO:0000313" key="1">
    <source>
        <dbReference type="EMBL" id="NMX04490.1"/>
    </source>
</evidence>
<proteinExistence type="predicted"/>
<organism evidence="1 2">
    <name type="scientific">Mobiluncus mulieris</name>
    <dbReference type="NCBI Taxonomy" id="2052"/>
    <lineage>
        <taxon>Bacteria</taxon>
        <taxon>Bacillati</taxon>
        <taxon>Actinomycetota</taxon>
        <taxon>Actinomycetes</taxon>
        <taxon>Actinomycetales</taxon>
        <taxon>Actinomycetaceae</taxon>
        <taxon>Mobiluncus</taxon>
    </lineage>
</organism>
<reference evidence="1 2" key="1">
    <citation type="submission" date="2020-04" db="EMBL/GenBank/DDBJ databases">
        <title>Antimicrobial susceptibility and clonality of vaginal-derived multi-drug resistant Mobiluncus isolates in China.</title>
        <authorList>
            <person name="Zhang X."/>
        </authorList>
    </citation>
    <scope>NUCLEOTIDE SEQUENCE [LARGE SCALE GENOMIC DNA]</scope>
    <source>
        <strain evidence="1 2">12</strain>
    </source>
</reference>